<name>A0A9P5XPG3_9AGAR</name>
<feature type="compositionally biased region" description="Basic and acidic residues" evidence="1">
    <location>
        <begin position="41"/>
        <end position="50"/>
    </location>
</feature>
<feature type="compositionally biased region" description="Basic residues" evidence="1">
    <location>
        <begin position="208"/>
        <end position="217"/>
    </location>
</feature>
<feature type="non-terminal residue" evidence="2">
    <location>
        <position position="1"/>
    </location>
</feature>
<reference evidence="2" key="1">
    <citation type="submission" date="2020-11" db="EMBL/GenBank/DDBJ databases">
        <authorList>
            <consortium name="DOE Joint Genome Institute"/>
            <person name="Ahrendt S."/>
            <person name="Riley R."/>
            <person name="Andreopoulos W."/>
            <person name="Labutti K."/>
            <person name="Pangilinan J."/>
            <person name="Ruiz-Duenas F.J."/>
            <person name="Barrasa J.M."/>
            <person name="Sanchez-Garcia M."/>
            <person name="Camarero S."/>
            <person name="Miyauchi S."/>
            <person name="Serrano A."/>
            <person name="Linde D."/>
            <person name="Babiker R."/>
            <person name="Drula E."/>
            <person name="Ayuso-Fernandez I."/>
            <person name="Pacheco R."/>
            <person name="Padilla G."/>
            <person name="Ferreira P."/>
            <person name="Barriuso J."/>
            <person name="Kellner H."/>
            <person name="Castanera R."/>
            <person name="Alfaro M."/>
            <person name="Ramirez L."/>
            <person name="Pisabarro A.G."/>
            <person name="Kuo A."/>
            <person name="Tritt A."/>
            <person name="Lipzen A."/>
            <person name="He G."/>
            <person name="Yan M."/>
            <person name="Ng V."/>
            <person name="Cullen D."/>
            <person name="Martin F."/>
            <person name="Rosso M.-N."/>
            <person name="Henrissat B."/>
            <person name="Hibbett D."/>
            <person name="Martinez A.T."/>
            <person name="Grigoriev I.V."/>
        </authorList>
    </citation>
    <scope>NUCLEOTIDE SEQUENCE</scope>
    <source>
        <strain evidence="2">CBS 247.69</strain>
    </source>
</reference>
<proteinExistence type="predicted"/>
<sequence length="321" mass="34825">PTHPRQTPKTAEFSFPNIFSSMKTNPSRLPTNSKNAALSTDPKKLNHPKSPEKIVLNSKEELAMIRKQVSDTNELRKSLNDFGITTKNALLRAETAKAKKMAGGSKAVVERAQILDAEVDTMRQDIQAALKDSETYLMSLINGTPLTSPFDFISSRTTLDDIKTRYSKLHDEPSPAVVRGRPGGLNAVHIGKEKSLERQIREVPNASNKRKVKRTKPKGGGGAITTGTGTDKDSDLVTKPGPVKMAFINETKGAAQKIKSKRNRSSGDDDSPLKSKAGHKKAKKYDPTSDHGTTDSELTPAEESSNLGEGDNKINTDPAPS</sequence>
<evidence type="ECO:0000256" key="1">
    <source>
        <dbReference type="SAM" id="MobiDB-lite"/>
    </source>
</evidence>
<dbReference type="EMBL" id="MU150975">
    <property type="protein sequence ID" value="KAF9455178.1"/>
    <property type="molecule type" value="Genomic_DNA"/>
</dbReference>
<evidence type="ECO:0000313" key="3">
    <source>
        <dbReference type="Proteomes" id="UP000807353"/>
    </source>
</evidence>
<comment type="caution">
    <text evidence="2">The sequence shown here is derived from an EMBL/GenBank/DDBJ whole genome shotgun (WGS) entry which is preliminary data.</text>
</comment>
<evidence type="ECO:0000313" key="2">
    <source>
        <dbReference type="EMBL" id="KAF9455178.1"/>
    </source>
</evidence>
<gene>
    <name evidence="2" type="ORF">BDZ94DRAFT_1242442</name>
</gene>
<keyword evidence="3" id="KW-1185">Reference proteome</keyword>
<organism evidence="2 3">
    <name type="scientific">Collybia nuda</name>
    <dbReference type="NCBI Taxonomy" id="64659"/>
    <lineage>
        <taxon>Eukaryota</taxon>
        <taxon>Fungi</taxon>
        <taxon>Dikarya</taxon>
        <taxon>Basidiomycota</taxon>
        <taxon>Agaricomycotina</taxon>
        <taxon>Agaricomycetes</taxon>
        <taxon>Agaricomycetidae</taxon>
        <taxon>Agaricales</taxon>
        <taxon>Tricholomatineae</taxon>
        <taxon>Clitocybaceae</taxon>
        <taxon>Collybia</taxon>
    </lineage>
</organism>
<dbReference type="Proteomes" id="UP000807353">
    <property type="component" value="Unassembled WGS sequence"/>
</dbReference>
<feature type="region of interest" description="Disordered" evidence="1">
    <location>
        <begin position="1"/>
        <end position="50"/>
    </location>
</feature>
<accession>A0A9P5XPG3</accession>
<dbReference type="AlphaFoldDB" id="A0A9P5XPG3"/>
<feature type="compositionally biased region" description="Polar residues" evidence="1">
    <location>
        <begin position="17"/>
        <end position="38"/>
    </location>
</feature>
<feature type="region of interest" description="Disordered" evidence="1">
    <location>
        <begin position="202"/>
        <end position="321"/>
    </location>
</feature>
<protein>
    <submittedName>
        <fullName evidence="2">Uncharacterized protein</fullName>
    </submittedName>
</protein>
<feature type="compositionally biased region" description="Basic and acidic residues" evidence="1">
    <location>
        <begin position="284"/>
        <end position="294"/>
    </location>
</feature>
<feature type="non-terminal residue" evidence="2">
    <location>
        <position position="321"/>
    </location>
</feature>